<reference evidence="2" key="1">
    <citation type="submission" date="2020-11" db="EMBL/GenBank/DDBJ databases">
        <authorList>
            <consortium name="DOE Joint Genome Institute"/>
            <person name="Ahrendt S."/>
            <person name="Riley R."/>
            <person name="Andreopoulos W."/>
            <person name="Labutti K."/>
            <person name="Pangilinan J."/>
            <person name="Ruiz-Duenas F.J."/>
            <person name="Barrasa J.M."/>
            <person name="Sanchez-Garcia M."/>
            <person name="Camarero S."/>
            <person name="Miyauchi S."/>
            <person name="Serrano A."/>
            <person name="Linde D."/>
            <person name="Babiker R."/>
            <person name="Drula E."/>
            <person name="Ayuso-Fernandez I."/>
            <person name="Pacheco R."/>
            <person name="Padilla G."/>
            <person name="Ferreira P."/>
            <person name="Barriuso J."/>
            <person name="Kellner H."/>
            <person name="Castanera R."/>
            <person name="Alfaro M."/>
            <person name="Ramirez L."/>
            <person name="Pisabarro A.G."/>
            <person name="Kuo A."/>
            <person name="Tritt A."/>
            <person name="Lipzen A."/>
            <person name="He G."/>
            <person name="Yan M."/>
            <person name="Ng V."/>
            <person name="Cullen D."/>
            <person name="Martin F."/>
            <person name="Rosso M.-N."/>
            <person name="Henrissat B."/>
            <person name="Hibbett D."/>
            <person name="Martinez A.T."/>
            <person name="Grigoriev I.V."/>
        </authorList>
    </citation>
    <scope>NUCLEOTIDE SEQUENCE</scope>
    <source>
        <strain evidence="2">AH 40177</strain>
    </source>
</reference>
<dbReference type="Proteomes" id="UP000772434">
    <property type="component" value="Unassembled WGS sequence"/>
</dbReference>
<keyword evidence="3" id="KW-1185">Reference proteome</keyword>
<sequence>MPVLASTSCSFFFISLSSSCRIFTDPSYDTSPPFRQLMIELTVYWVISGAIYCGLTAAVAWGATLNFAFGWVLGQFFIWAFLSWLGCHLFAHRGLHRECNFVF</sequence>
<feature type="transmembrane region" description="Helical" evidence="1">
    <location>
        <begin position="68"/>
        <end position="91"/>
    </location>
</feature>
<evidence type="ECO:0000256" key="1">
    <source>
        <dbReference type="SAM" id="Phobius"/>
    </source>
</evidence>
<evidence type="ECO:0000313" key="3">
    <source>
        <dbReference type="Proteomes" id="UP000772434"/>
    </source>
</evidence>
<comment type="caution">
    <text evidence="2">The sequence shown here is derived from an EMBL/GenBank/DDBJ whole genome shotgun (WGS) entry which is preliminary data.</text>
</comment>
<keyword evidence="1" id="KW-0812">Transmembrane</keyword>
<keyword evidence="1" id="KW-1133">Transmembrane helix</keyword>
<protein>
    <submittedName>
        <fullName evidence="2">Uncharacterized protein</fullName>
    </submittedName>
</protein>
<evidence type="ECO:0000313" key="2">
    <source>
        <dbReference type="EMBL" id="KAF9068788.1"/>
    </source>
</evidence>
<gene>
    <name evidence="2" type="ORF">BDP27DRAFT_1448165</name>
</gene>
<feature type="transmembrane region" description="Helical" evidence="1">
    <location>
        <begin position="43"/>
        <end position="61"/>
    </location>
</feature>
<dbReference type="OrthoDB" id="4838853at2759"/>
<keyword evidence="1" id="KW-0472">Membrane</keyword>
<proteinExistence type="predicted"/>
<accession>A0A9P5PSX0</accession>
<organism evidence="2 3">
    <name type="scientific">Rhodocollybia butyracea</name>
    <dbReference type="NCBI Taxonomy" id="206335"/>
    <lineage>
        <taxon>Eukaryota</taxon>
        <taxon>Fungi</taxon>
        <taxon>Dikarya</taxon>
        <taxon>Basidiomycota</taxon>
        <taxon>Agaricomycotina</taxon>
        <taxon>Agaricomycetes</taxon>
        <taxon>Agaricomycetidae</taxon>
        <taxon>Agaricales</taxon>
        <taxon>Marasmiineae</taxon>
        <taxon>Omphalotaceae</taxon>
        <taxon>Rhodocollybia</taxon>
    </lineage>
</organism>
<name>A0A9P5PSX0_9AGAR</name>
<dbReference type="AlphaFoldDB" id="A0A9P5PSX0"/>
<dbReference type="EMBL" id="JADNRY010000057">
    <property type="protein sequence ID" value="KAF9068788.1"/>
    <property type="molecule type" value="Genomic_DNA"/>
</dbReference>